<dbReference type="Pfam" id="PF02625">
    <property type="entry name" value="XdhC_CoxI"/>
    <property type="match status" value="1"/>
</dbReference>
<dbReference type="AlphaFoldDB" id="A0A7V4WUT7"/>
<dbReference type="Proteomes" id="UP000885779">
    <property type="component" value="Unassembled WGS sequence"/>
</dbReference>
<dbReference type="InterPro" id="IPR027051">
    <property type="entry name" value="XdhC_Rossmann_dom"/>
</dbReference>
<dbReference type="EMBL" id="DRQG01000030">
    <property type="protein sequence ID" value="HGY54752.1"/>
    <property type="molecule type" value="Genomic_DNA"/>
</dbReference>
<dbReference type="SUPFAM" id="SSF51735">
    <property type="entry name" value="NAD(P)-binding Rossmann-fold domains"/>
    <property type="match status" value="1"/>
</dbReference>
<dbReference type="Pfam" id="PF13478">
    <property type="entry name" value="XdhC_C"/>
    <property type="match status" value="1"/>
</dbReference>
<accession>A0A7V4WUT7</accession>
<sequence length="275" mass="30542">MDKFSLPGFVLFVGYFMDIYQKIQQLQKERRACALVTVVKTKGSVPRDAGSKMIVEADGTIYGSIGGSTVEAMVIKEAQDVIRAGKPRLTSHDLYDKNGEDTGMLCGGMMEFFIEPLNSAERLYIFGGGHVGYHLARMATMVGFEYVVIDDRPEFANVERFPQAAQCIVEAPAKMADQLTLGENDYAVIVTPGHAHDYEVLRNLIRKPARYIGLIASKVKRRDIYTKLKQDDGITDSELQRVHCPIGLPIKAETPEEIAVSILAELIQVRRGKEA</sequence>
<evidence type="ECO:0000259" key="2">
    <source>
        <dbReference type="Pfam" id="PF13478"/>
    </source>
</evidence>
<comment type="caution">
    <text evidence="3">The sequence shown here is derived from an EMBL/GenBank/DDBJ whole genome shotgun (WGS) entry which is preliminary data.</text>
</comment>
<protein>
    <submittedName>
        <fullName evidence="3">XdhC family protein</fullName>
    </submittedName>
</protein>
<dbReference type="Gene3D" id="3.40.50.720">
    <property type="entry name" value="NAD(P)-binding Rossmann-like Domain"/>
    <property type="match status" value="1"/>
</dbReference>
<name>A0A7V4WUT7_CALAY</name>
<reference evidence="3" key="1">
    <citation type="journal article" date="2020" name="mSystems">
        <title>Genome- and Community-Level Interaction Insights into Carbon Utilization and Element Cycling Functions of Hydrothermarchaeota in Hydrothermal Sediment.</title>
        <authorList>
            <person name="Zhou Z."/>
            <person name="Liu Y."/>
            <person name="Xu W."/>
            <person name="Pan J."/>
            <person name="Luo Z.H."/>
            <person name="Li M."/>
        </authorList>
    </citation>
    <scope>NUCLEOTIDE SEQUENCE [LARGE SCALE GENOMIC DNA]</scope>
    <source>
        <strain evidence="3">HyVt-577</strain>
    </source>
</reference>
<evidence type="ECO:0000259" key="1">
    <source>
        <dbReference type="Pfam" id="PF02625"/>
    </source>
</evidence>
<feature type="domain" description="XdhC- CoxI" evidence="1">
    <location>
        <begin position="27"/>
        <end position="91"/>
    </location>
</feature>
<feature type="domain" description="XdhC Rossmann" evidence="2">
    <location>
        <begin position="123"/>
        <end position="266"/>
    </location>
</feature>
<proteinExistence type="predicted"/>
<dbReference type="PANTHER" id="PTHR30388:SF6">
    <property type="entry name" value="XANTHINE DEHYDROGENASE SUBUNIT A-RELATED"/>
    <property type="match status" value="1"/>
</dbReference>
<gene>
    <name evidence="3" type="ORF">ENK44_03530</name>
</gene>
<evidence type="ECO:0000313" key="3">
    <source>
        <dbReference type="EMBL" id="HGY54752.1"/>
    </source>
</evidence>
<dbReference type="PANTHER" id="PTHR30388">
    <property type="entry name" value="ALDEHYDE OXIDOREDUCTASE MOLYBDENUM COFACTOR ASSEMBLY PROTEIN"/>
    <property type="match status" value="1"/>
</dbReference>
<organism evidence="3">
    <name type="scientific">Caldithrix abyssi</name>
    <dbReference type="NCBI Taxonomy" id="187145"/>
    <lineage>
        <taxon>Bacteria</taxon>
        <taxon>Pseudomonadati</taxon>
        <taxon>Calditrichota</taxon>
        <taxon>Calditrichia</taxon>
        <taxon>Calditrichales</taxon>
        <taxon>Calditrichaceae</taxon>
        <taxon>Caldithrix</taxon>
    </lineage>
</organism>
<dbReference type="InterPro" id="IPR052698">
    <property type="entry name" value="MoCofactor_Util/Proc"/>
</dbReference>
<dbReference type="InterPro" id="IPR003777">
    <property type="entry name" value="XdhC_CoxI"/>
</dbReference>
<dbReference type="InterPro" id="IPR036291">
    <property type="entry name" value="NAD(P)-bd_dom_sf"/>
</dbReference>